<keyword evidence="4" id="KW-1185">Reference proteome</keyword>
<evidence type="ECO:0000256" key="1">
    <source>
        <dbReference type="SAM" id="Phobius"/>
    </source>
</evidence>
<accession>A0A9W8MJD2</accession>
<evidence type="ECO:0000259" key="2">
    <source>
        <dbReference type="Pfam" id="PF20151"/>
    </source>
</evidence>
<name>A0A9W8MJD2_9AGAR</name>
<proteinExistence type="predicted"/>
<reference evidence="3" key="1">
    <citation type="submission" date="2022-06" db="EMBL/GenBank/DDBJ databases">
        <title>Genome Sequence of Candolleomyces eurysporus.</title>
        <authorList>
            <person name="Buettner E."/>
        </authorList>
    </citation>
    <scope>NUCLEOTIDE SEQUENCE</scope>
    <source>
        <strain evidence="3">VTCC 930004</strain>
    </source>
</reference>
<feature type="transmembrane region" description="Helical" evidence="1">
    <location>
        <begin position="156"/>
        <end position="181"/>
    </location>
</feature>
<evidence type="ECO:0000313" key="4">
    <source>
        <dbReference type="Proteomes" id="UP001140091"/>
    </source>
</evidence>
<feature type="transmembrane region" description="Helical" evidence="1">
    <location>
        <begin position="86"/>
        <end position="105"/>
    </location>
</feature>
<keyword evidence="1" id="KW-1133">Transmembrane helix</keyword>
<feature type="transmembrane region" description="Helical" evidence="1">
    <location>
        <begin position="117"/>
        <end position="136"/>
    </location>
</feature>
<keyword evidence="1" id="KW-0472">Membrane</keyword>
<protein>
    <recommendedName>
        <fullName evidence="2">DUF6533 domain-containing protein</fullName>
    </recommendedName>
</protein>
<dbReference type="OrthoDB" id="3350812at2759"/>
<comment type="caution">
    <text evidence="3">The sequence shown here is derived from an EMBL/GenBank/DDBJ whole genome shotgun (WGS) entry which is preliminary data.</text>
</comment>
<organism evidence="3 4">
    <name type="scientific">Candolleomyces eurysporus</name>
    <dbReference type="NCBI Taxonomy" id="2828524"/>
    <lineage>
        <taxon>Eukaryota</taxon>
        <taxon>Fungi</taxon>
        <taxon>Dikarya</taxon>
        <taxon>Basidiomycota</taxon>
        <taxon>Agaricomycotina</taxon>
        <taxon>Agaricomycetes</taxon>
        <taxon>Agaricomycetidae</taxon>
        <taxon>Agaricales</taxon>
        <taxon>Agaricineae</taxon>
        <taxon>Psathyrellaceae</taxon>
        <taxon>Candolleomyces</taxon>
    </lineage>
</organism>
<feature type="transmembrane region" description="Helical" evidence="1">
    <location>
        <begin position="202"/>
        <end position="222"/>
    </location>
</feature>
<feature type="domain" description="DUF6533" evidence="2">
    <location>
        <begin position="5"/>
        <end position="42"/>
    </location>
</feature>
<dbReference type="InterPro" id="IPR045340">
    <property type="entry name" value="DUF6533"/>
</dbReference>
<evidence type="ECO:0000313" key="3">
    <source>
        <dbReference type="EMBL" id="KAJ2932062.1"/>
    </source>
</evidence>
<dbReference type="Pfam" id="PF20151">
    <property type="entry name" value="DUF6533"/>
    <property type="match status" value="1"/>
</dbReference>
<sequence length="239" mass="26754">MKDIALTAAAADWLHSLPFEIEVIWTAKWNLVKILYILNRYFLADMSLYYVYLELADVETCRISFIIFGGERFDEFLPIPRPTQTIQVTALIGVALAEMVIFLRLYALSGQSPIYRIWLPLQFLAVQVTAYCLAEPDGGNTLDMPSPLPEYVACLPVSGTINLATALFGLLMANETTMVHVGLKKHRRTRSPLITTFYRDGIVFFLALAGSSIVNIVLLLSLPPSANTMFAMYVTDCEE</sequence>
<dbReference type="Proteomes" id="UP001140091">
    <property type="component" value="Unassembled WGS sequence"/>
</dbReference>
<gene>
    <name evidence="3" type="ORF">H1R20_g5019</name>
</gene>
<keyword evidence="1" id="KW-0812">Transmembrane</keyword>
<dbReference type="AlphaFoldDB" id="A0A9W8MJD2"/>
<feature type="non-terminal residue" evidence="3">
    <location>
        <position position="1"/>
    </location>
</feature>
<dbReference type="EMBL" id="JANBPK010000783">
    <property type="protein sequence ID" value="KAJ2932062.1"/>
    <property type="molecule type" value="Genomic_DNA"/>
</dbReference>